<evidence type="ECO:0000313" key="1">
    <source>
        <dbReference type="EMBL" id="KAF2439899.1"/>
    </source>
</evidence>
<evidence type="ECO:0000313" key="2">
    <source>
        <dbReference type="Proteomes" id="UP000799764"/>
    </source>
</evidence>
<name>A0A9P4P7L5_9PLEO</name>
<proteinExistence type="predicted"/>
<accession>A0A9P4P7L5</accession>
<dbReference type="AlphaFoldDB" id="A0A9P4P7L5"/>
<reference evidence="1" key="1">
    <citation type="journal article" date="2020" name="Stud. Mycol.">
        <title>101 Dothideomycetes genomes: a test case for predicting lifestyles and emergence of pathogens.</title>
        <authorList>
            <person name="Haridas S."/>
            <person name="Albert R."/>
            <person name="Binder M."/>
            <person name="Bloem J."/>
            <person name="Labutti K."/>
            <person name="Salamov A."/>
            <person name="Andreopoulos B."/>
            <person name="Baker S."/>
            <person name="Barry K."/>
            <person name="Bills G."/>
            <person name="Bluhm B."/>
            <person name="Cannon C."/>
            <person name="Castanera R."/>
            <person name="Culley D."/>
            <person name="Daum C."/>
            <person name="Ezra D."/>
            <person name="Gonzalez J."/>
            <person name="Henrissat B."/>
            <person name="Kuo A."/>
            <person name="Liang C."/>
            <person name="Lipzen A."/>
            <person name="Lutzoni F."/>
            <person name="Magnuson J."/>
            <person name="Mondo S."/>
            <person name="Nolan M."/>
            <person name="Ohm R."/>
            <person name="Pangilinan J."/>
            <person name="Park H.-J."/>
            <person name="Ramirez L."/>
            <person name="Alfaro M."/>
            <person name="Sun H."/>
            <person name="Tritt A."/>
            <person name="Yoshinaga Y."/>
            <person name="Zwiers L.-H."/>
            <person name="Turgeon B."/>
            <person name="Goodwin S."/>
            <person name="Spatafora J."/>
            <person name="Crous P."/>
            <person name="Grigoriev I."/>
        </authorList>
    </citation>
    <scope>NUCLEOTIDE SEQUENCE</scope>
    <source>
        <strain evidence="1">CBS 690.94</strain>
    </source>
</reference>
<gene>
    <name evidence="1" type="ORF">P171DRAFT_114447</name>
</gene>
<dbReference type="Proteomes" id="UP000799764">
    <property type="component" value="Unassembled WGS sequence"/>
</dbReference>
<keyword evidence="2" id="KW-1185">Reference proteome</keyword>
<sequence length="157" mass="17137">MPLAWLLSDAAPASQTRGPLRGFALVFQTARPCLGLLANKRQLVPSRAQLAFVAHVVTWLVGTGAAAPSLLRFVPPASLQVVYQQQTTYRGPRSQLSHPDFNLFPVRHGKSAKSRPGRRCVKFPPIQAANSIRLGANAPLPQPANIVQCLLQHHLRE</sequence>
<dbReference type="EMBL" id="MU001508">
    <property type="protein sequence ID" value="KAF2439899.1"/>
    <property type="molecule type" value="Genomic_DNA"/>
</dbReference>
<organism evidence="1 2">
    <name type="scientific">Karstenula rhodostoma CBS 690.94</name>
    <dbReference type="NCBI Taxonomy" id="1392251"/>
    <lineage>
        <taxon>Eukaryota</taxon>
        <taxon>Fungi</taxon>
        <taxon>Dikarya</taxon>
        <taxon>Ascomycota</taxon>
        <taxon>Pezizomycotina</taxon>
        <taxon>Dothideomycetes</taxon>
        <taxon>Pleosporomycetidae</taxon>
        <taxon>Pleosporales</taxon>
        <taxon>Massarineae</taxon>
        <taxon>Didymosphaeriaceae</taxon>
        <taxon>Karstenula</taxon>
    </lineage>
</organism>
<comment type="caution">
    <text evidence="1">The sequence shown here is derived from an EMBL/GenBank/DDBJ whole genome shotgun (WGS) entry which is preliminary data.</text>
</comment>
<protein>
    <submittedName>
        <fullName evidence="1">Uncharacterized protein</fullName>
    </submittedName>
</protein>